<evidence type="ECO:0000313" key="1">
    <source>
        <dbReference type="EMBL" id="TNJ34095.1"/>
    </source>
</evidence>
<accession>A0A5C4RT38</accession>
<organism evidence="1 2">
    <name type="scientific">Prosthecochloris vibrioformis</name>
    <name type="common">Chlorobium vibrioforme</name>
    <dbReference type="NCBI Taxonomy" id="1098"/>
    <lineage>
        <taxon>Bacteria</taxon>
        <taxon>Pseudomonadati</taxon>
        <taxon>Chlorobiota</taxon>
        <taxon>Chlorobiia</taxon>
        <taxon>Chlorobiales</taxon>
        <taxon>Chlorobiaceae</taxon>
        <taxon>Prosthecochloris</taxon>
    </lineage>
</organism>
<sequence>MSANLIETTVNISSTDLAYILEFAETAAKNLRDELRNELVDLDLDDEALDGIAEIAREERSKLGN</sequence>
<protein>
    <submittedName>
        <fullName evidence="1">Uncharacterized protein</fullName>
    </submittedName>
</protein>
<comment type="caution">
    <text evidence="1">The sequence shown here is derived from an EMBL/GenBank/DDBJ whole genome shotgun (WGS) entry which is preliminary data.</text>
</comment>
<dbReference type="EMBL" id="VDCI01000013">
    <property type="protein sequence ID" value="TNJ34095.1"/>
    <property type="molecule type" value="Genomic_DNA"/>
</dbReference>
<reference evidence="1 2" key="1">
    <citation type="submission" date="2019-05" db="EMBL/GenBank/DDBJ databases">
        <title>Draft Whole-Genome sequence of the green sulfur bacterium Prosthecochloris vibrioformis DSM 260.</title>
        <authorList>
            <person name="Meyer T.E."/>
            <person name="Kyndt J.A."/>
        </authorList>
    </citation>
    <scope>NUCLEOTIDE SEQUENCE [LARGE SCALE GENOMIC DNA]</scope>
    <source>
        <strain evidence="1 2">DSM 260</strain>
    </source>
</reference>
<keyword evidence="2" id="KW-1185">Reference proteome</keyword>
<name>A0A5C4RT38_PROVB</name>
<dbReference type="AlphaFoldDB" id="A0A5C4RT38"/>
<proteinExistence type="predicted"/>
<evidence type="ECO:0000313" key="2">
    <source>
        <dbReference type="Proteomes" id="UP000309544"/>
    </source>
</evidence>
<gene>
    <name evidence="1" type="ORF">FGF68_10325</name>
</gene>
<dbReference type="Proteomes" id="UP000309544">
    <property type="component" value="Unassembled WGS sequence"/>
</dbReference>